<evidence type="ECO:0000256" key="2">
    <source>
        <dbReference type="ARBA" id="ARBA00022692"/>
    </source>
</evidence>
<comment type="similarity">
    <text evidence="7">Belongs to the adenylyl cyclase class-4/guanylyl cyclase family.</text>
</comment>
<dbReference type="InterPro" id="IPR050401">
    <property type="entry name" value="Cyclic_nucleotide_synthase"/>
</dbReference>
<evidence type="ECO:0000256" key="5">
    <source>
        <dbReference type="ARBA" id="ARBA00023136"/>
    </source>
</evidence>
<organism evidence="10 11">
    <name type="scientific">Gonium pectorale</name>
    <name type="common">Green alga</name>
    <dbReference type="NCBI Taxonomy" id="33097"/>
    <lineage>
        <taxon>Eukaryota</taxon>
        <taxon>Viridiplantae</taxon>
        <taxon>Chlorophyta</taxon>
        <taxon>core chlorophytes</taxon>
        <taxon>Chlorophyceae</taxon>
        <taxon>CS clade</taxon>
        <taxon>Chlamydomonadales</taxon>
        <taxon>Volvocaceae</taxon>
        <taxon>Gonium</taxon>
    </lineage>
</organism>
<dbReference type="PROSITE" id="PS50125">
    <property type="entry name" value="GUANYLATE_CYCLASE_2"/>
    <property type="match status" value="1"/>
</dbReference>
<dbReference type="InterPro" id="IPR001054">
    <property type="entry name" value="A/G_cyclase"/>
</dbReference>
<dbReference type="PROSITE" id="PS00452">
    <property type="entry name" value="GUANYLATE_CYCLASE_1"/>
    <property type="match status" value="1"/>
</dbReference>
<gene>
    <name evidence="10" type="ORF">GPECTOR_9g473</name>
</gene>
<proteinExistence type="inferred from homology"/>
<reference evidence="11" key="1">
    <citation type="journal article" date="2016" name="Nat. Commun.">
        <title>The Gonium pectorale genome demonstrates co-option of cell cycle regulation during the evolution of multicellularity.</title>
        <authorList>
            <person name="Hanschen E.R."/>
            <person name="Marriage T.N."/>
            <person name="Ferris P.J."/>
            <person name="Hamaji T."/>
            <person name="Toyoda A."/>
            <person name="Fujiyama A."/>
            <person name="Neme R."/>
            <person name="Noguchi H."/>
            <person name="Minakuchi Y."/>
            <person name="Suzuki M."/>
            <person name="Kawai-Toyooka H."/>
            <person name="Smith D.R."/>
            <person name="Sparks H."/>
            <person name="Anderson J."/>
            <person name="Bakaric R."/>
            <person name="Luria V."/>
            <person name="Karger A."/>
            <person name="Kirschner M.W."/>
            <person name="Durand P.M."/>
            <person name="Michod R.E."/>
            <person name="Nozaki H."/>
            <person name="Olson B.J."/>
        </authorList>
    </citation>
    <scope>NUCLEOTIDE SEQUENCE [LARGE SCALE GENOMIC DNA]</scope>
    <source>
        <strain evidence="11">NIES-2863</strain>
    </source>
</reference>
<evidence type="ECO:0000256" key="4">
    <source>
        <dbReference type="ARBA" id="ARBA00022989"/>
    </source>
</evidence>
<dbReference type="GO" id="GO:0035556">
    <property type="term" value="P:intracellular signal transduction"/>
    <property type="evidence" value="ECO:0007669"/>
    <property type="project" value="InterPro"/>
</dbReference>
<dbReference type="EMBL" id="LSYV01000010">
    <property type="protein sequence ID" value="KXZ52429.1"/>
    <property type="molecule type" value="Genomic_DNA"/>
</dbReference>
<sequence>MQGEPPMSLYEAPRRGGPVIPADEVAELAWLLEESAKYEGPEHSAVATAGDAQGGRDASLAAPQWAGPTAGAAPGDAPESIAAQQQRRPVKDVTMDAYADTVDGLMASERSIKLFLDDGHGGPSHGSSPPVAPASGILAQQAAAVATAGEGAAVTQEKAVGPGSYELMVRLAAPLATTHRCVTVLFADIVGFTSMCDCLEPLQVMAFLNSLFTRFDSLCDVYGVYKVETIGDCFMVVGGLIAFDDDGFKAVRQDGSEDALHAVKVMSFAKAMRREIGGMSMPHDGQPLKLRVGLHSGPVTAGIVGSKMPRFCLFGDTVNTASRMESTCEPGAIHASAATAALLPDEAWAPTGGVQVKGKGEMQTFLWRPQPNVCRSQFAESSPLTLCMGPSPPMGALWGSASRGVAMSDGDVVRQQMELARRTMAAEAVGRAAGVGAG</sequence>
<accession>A0A150GRG7</accession>
<evidence type="ECO:0000256" key="8">
    <source>
        <dbReference type="SAM" id="MobiDB-lite"/>
    </source>
</evidence>
<dbReference type="OrthoDB" id="532905at2759"/>
<comment type="subcellular location">
    <subcellularLocation>
        <location evidence="1">Membrane</location>
    </subcellularLocation>
</comment>
<keyword evidence="2" id="KW-0812">Transmembrane</keyword>
<feature type="compositionally biased region" description="Low complexity" evidence="8">
    <location>
        <begin position="61"/>
        <end position="78"/>
    </location>
</feature>
<evidence type="ECO:0000313" key="10">
    <source>
        <dbReference type="EMBL" id="KXZ52429.1"/>
    </source>
</evidence>
<evidence type="ECO:0000313" key="11">
    <source>
        <dbReference type="Proteomes" id="UP000075714"/>
    </source>
</evidence>
<dbReference type="SMART" id="SM00044">
    <property type="entry name" value="CYCc"/>
    <property type="match status" value="1"/>
</dbReference>
<keyword evidence="5" id="KW-0472">Membrane</keyword>
<evidence type="ECO:0000256" key="1">
    <source>
        <dbReference type="ARBA" id="ARBA00004370"/>
    </source>
</evidence>
<dbReference type="GO" id="GO:0000166">
    <property type="term" value="F:nucleotide binding"/>
    <property type="evidence" value="ECO:0007669"/>
    <property type="project" value="UniProtKB-KW"/>
</dbReference>
<feature type="region of interest" description="Disordered" evidence="8">
    <location>
        <begin position="39"/>
        <end position="90"/>
    </location>
</feature>
<comment type="caution">
    <text evidence="10">The sequence shown here is derived from an EMBL/GenBank/DDBJ whole genome shotgun (WGS) entry which is preliminary data.</text>
</comment>
<feature type="domain" description="Guanylate cyclase" evidence="9">
    <location>
        <begin position="183"/>
        <end position="325"/>
    </location>
</feature>
<dbReference type="GO" id="GO:0001653">
    <property type="term" value="F:peptide receptor activity"/>
    <property type="evidence" value="ECO:0007669"/>
    <property type="project" value="TreeGrafter"/>
</dbReference>
<keyword evidence="4" id="KW-1133">Transmembrane helix</keyword>
<dbReference type="GO" id="GO:0004383">
    <property type="term" value="F:guanylate cyclase activity"/>
    <property type="evidence" value="ECO:0007669"/>
    <property type="project" value="TreeGrafter"/>
</dbReference>
<evidence type="ECO:0000256" key="6">
    <source>
        <dbReference type="ARBA" id="ARBA00023239"/>
    </source>
</evidence>
<dbReference type="GO" id="GO:0007168">
    <property type="term" value="P:receptor guanylyl cyclase signaling pathway"/>
    <property type="evidence" value="ECO:0007669"/>
    <property type="project" value="TreeGrafter"/>
</dbReference>
<dbReference type="GO" id="GO:0004016">
    <property type="term" value="F:adenylate cyclase activity"/>
    <property type="evidence" value="ECO:0007669"/>
    <property type="project" value="TreeGrafter"/>
</dbReference>
<dbReference type="PANTHER" id="PTHR11920">
    <property type="entry name" value="GUANYLYL CYCLASE"/>
    <property type="match status" value="1"/>
</dbReference>
<dbReference type="Proteomes" id="UP000075714">
    <property type="component" value="Unassembled WGS sequence"/>
</dbReference>
<dbReference type="SUPFAM" id="SSF55073">
    <property type="entry name" value="Nucleotide cyclase"/>
    <property type="match status" value="1"/>
</dbReference>
<dbReference type="PANTHER" id="PTHR11920:SF335">
    <property type="entry name" value="GUANYLATE CYCLASE"/>
    <property type="match status" value="1"/>
</dbReference>
<dbReference type="FunFam" id="3.30.70.1230:FF:000057">
    <property type="entry name" value="Guanylate cyclase"/>
    <property type="match status" value="1"/>
</dbReference>
<dbReference type="CDD" id="cd07302">
    <property type="entry name" value="CHD"/>
    <property type="match status" value="1"/>
</dbReference>
<keyword evidence="11" id="KW-1185">Reference proteome</keyword>
<keyword evidence="6 7" id="KW-0456">Lyase</keyword>
<evidence type="ECO:0000256" key="3">
    <source>
        <dbReference type="ARBA" id="ARBA00022741"/>
    </source>
</evidence>
<dbReference type="InterPro" id="IPR018297">
    <property type="entry name" value="A/G_cyclase_CS"/>
</dbReference>
<dbReference type="Pfam" id="PF00211">
    <property type="entry name" value="Guanylate_cyc"/>
    <property type="match status" value="1"/>
</dbReference>
<dbReference type="Gene3D" id="3.30.70.1230">
    <property type="entry name" value="Nucleotide cyclase"/>
    <property type="match status" value="1"/>
</dbReference>
<evidence type="ECO:0000259" key="9">
    <source>
        <dbReference type="PROSITE" id="PS50125"/>
    </source>
</evidence>
<keyword evidence="3" id="KW-0547">Nucleotide-binding</keyword>
<protein>
    <recommendedName>
        <fullName evidence="9">Guanylate cyclase domain-containing protein</fullName>
    </recommendedName>
</protein>
<evidence type="ECO:0000256" key="7">
    <source>
        <dbReference type="RuleBase" id="RU000405"/>
    </source>
</evidence>
<name>A0A150GRG7_GONPE</name>
<dbReference type="GO" id="GO:0005886">
    <property type="term" value="C:plasma membrane"/>
    <property type="evidence" value="ECO:0007669"/>
    <property type="project" value="TreeGrafter"/>
</dbReference>
<dbReference type="InterPro" id="IPR029787">
    <property type="entry name" value="Nucleotide_cyclase"/>
</dbReference>
<dbReference type="AlphaFoldDB" id="A0A150GRG7"/>